<evidence type="ECO:0000256" key="6">
    <source>
        <dbReference type="ARBA" id="ARBA00022692"/>
    </source>
</evidence>
<dbReference type="Gene3D" id="3.30.450.20">
    <property type="entry name" value="PAS domain"/>
    <property type="match status" value="2"/>
</dbReference>
<accession>A0A0U1HNV9</accession>
<dbReference type="SUPFAM" id="SSF103190">
    <property type="entry name" value="Sensory domain-like"/>
    <property type="match status" value="2"/>
</dbReference>
<dbReference type="STRING" id="29485.CH64_2247"/>
<dbReference type="Pfam" id="PF02743">
    <property type="entry name" value="dCache_1"/>
    <property type="match status" value="1"/>
</dbReference>
<dbReference type="GO" id="GO:0043709">
    <property type="term" value="P:cell adhesion involved in single-species biofilm formation"/>
    <property type="evidence" value="ECO:0007669"/>
    <property type="project" value="TreeGrafter"/>
</dbReference>
<comment type="subcellular location">
    <subcellularLocation>
        <location evidence="2">Cell membrane</location>
        <topology evidence="2">Multi-pass membrane protein</topology>
    </subcellularLocation>
</comment>
<evidence type="ECO:0000256" key="8">
    <source>
        <dbReference type="ARBA" id="ARBA00023136"/>
    </source>
</evidence>
<evidence type="ECO:0000256" key="4">
    <source>
        <dbReference type="ARBA" id="ARBA00012528"/>
    </source>
</evidence>
<keyword evidence="11" id="KW-0548">Nucleotidyltransferase</keyword>
<dbReference type="InterPro" id="IPR000160">
    <property type="entry name" value="GGDEF_dom"/>
</dbReference>
<dbReference type="EC" id="2.7.7.65" evidence="4"/>
<keyword evidence="11" id="KW-0808">Transferase</keyword>
<dbReference type="SMART" id="SM00267">
    <property type="entry name" value="GGDEF"/>
    <property type="match status" value="1"/>
</dbReference>
<evidence type="ECO:0000256" key="1">
    <source>
        <dbReference type="ARBA" id="ARBA00001946"/>
    </source>
</evidence>
<dbReference type="Proteomes" id="UP000042054">
    <property type="component" value="Unassembled WGS sequence"/>
</dbReference>
<dbReference type="AlphaFoldDB" id="A0A0U1HNV9"/>
<dbReference type="InterPro" id="IPR029787">
    <property type="entry name" value="Nucleotide_cyclase"/>
</dbReference>
<organism evidence="11 12">
    <name type="scientific">Yersinia rohdei</name>
    <dbReference type="NCBI Taxonomy" id="29485"/>
    <lineage>
        <taxon>Bacteria</taxon>
        <taxon>Pseudomonadati</taxon>
        <taxon>Pseudomonadota</taxon>
        <taxon>Gammaproteobacteria</taxon>
        <taxon>Enterobacterales</taxon>
        <taxon>Yersiniaceae</taxon>
        <taxon>Yersinia</taxon>
    </lineage>
</organism>
<proteinExistence type="predicted"/>
<dbReference type="CDD" id="cd18774">
    <property type="entry name" value="PDC2_HK_sensor"/>
    <property type="match status" value="1"/>
</dbReference>
<dbReference type="InterPro" id="IPR033479">
    <property type="entry name" value="dCache_1"/>
</dbReference>
<comment type="catalytic activity">
    <reaction evidence="9">
        <text>2 GTP = 3',3'-c-di-GMP + 2 diphosphate</text>
        <dbReference type="Rhea" id="RHEA:24898"/>
        <dbReference type="ChEBI" id="CHEBI:33019"/>
        <dbReference type="ChEBI" id="CHEBI:37565"/>
        <dbReference type="ChEBI" id="CHEBI:58805"/>
        <dbReference type="EC" id="2.7.7.65"/>
    </reaction>
</comment>
<evidence type="ECO:0000256" key="2">
    <source>
        <dbReference type="ARBA" id="ARBA00004651"/>
    </source>
</evidence>
<dbReference type="InterPro" id="IPR050469">
    <property type="entry name" value="Diguanylate_Cyclase"/>
</dbReference>
<evidence type="ECO:0000256" key="7">
    <source>
        <dbReference type="ARBA" id="ARBA00022989"/>
    </source>
</evidence>
<dbReference type="GO" id="GO:0052621">
    <property type="term" value="F:diguanylate cyclase activity"/>
    <property type="evidence" value="ECO:0007669"/>
    <property type="project" value="UniProtKB-EC"/>
</dbReference>
<dbReference type="PANTHER" id="PTHR45138">
    <property type="entry name" value="REGULATORY COMPONENTS OF SENSORY TRANSDUCTION SYSTEM"/>
    <property type="match status" value="1"/>
</dbReference>
<dbReference type="PROSITE" id="PS50887">
    <property type="entry name" value="GGDEF"/>
    <property type="match status" value="1"/>
</dbReference>
<dbReference type="InterPro" id="IPR043128">
    <property type="entry name" value="Rev_trsase/Diguanyl_cyclase"/>
</dbReference>
<dbReference type="NCBIfam" id="TIGR00254">
    <property type="entry name" value="GGDEF"/>
    <property type="match status" value="1"/>
</dbReference>
<dbReference type="EMBL" id="CTKE01000002">
    <property type="protein sequence ID" value="CQI88034.1"/>
    <property type="molecule type" value="Genomic_DNA"/>
</dbReference>
<evidence type="ECO:0000256" key="5">
    <source>
        <dbReference type="ARBA" id="ARBA00022475"/>
    </source>
</evidence>
<evidence type="ECO:0000256" key="9">
    <source>
        <dbReference type="ARBA" id="ARBA00034247"/>
    </source>
</evidence>
<dbReference type="FunFam" id="3.30.70.270:FF:000001">
    <property type="entry name" value="Diguanylate cyclase domain protein"/>
    <property type="match status" value="1"/>
</dbReference>
<dbReference type="Gene3D" id="3.30.70.270">
    <property type="match status" value="1"/>
</dbReference>
<dbReference type="Pfam" id="PF00990">
    <property type="entry name" value="GGDEF"/>
    <property type="match status" value="1"/>
</dbReference>
<dbReference type="GO" id="GO:1902201">
    <property type="term" value="P:negative regulation of bacterial-type flagellum-dependent cell motility"/>
    <property type="evidence" value="ECO:0007669"/>
    <property type="project" value="TreeGrafter"/>
</dbReference>
<comment type="pathway">
    <text evidence="3">Purine metabolism; 3',5'-cyclic di-GMP biosynthesis.</text>
</comment>
<evidence type="ECO:0000259" key="10">
    <source>
        <dbReference type="PROSITE" id="PS50887"/>
    </source>
</evidence>
<dbReference type="SUPFAM" id="SSF55073">
    <property type="entry name" value="Nucleotide cyclase"/>
    <property type="match status" value="1"/>
</dbReference>
<feature type="domain" description="GGDEF" evidence="10">
    <location>
        <begin position="406"/>
        <end position="533"/>
    </location>
</feature>
<dbReference type="CDD" id="cd18773">
    <property type="entry name" value="PDC1_HK_sensor"/>
    <property type="match status" value="1"/>
</dbReference>
<keyword evidence="7" id="KW-1133">Transmembrane helix</keyword>
<evidence type="ECO:0000313" key="11">
    <source>
        <dbReference type="EMBL" id="CQI88034.1"/>
    </source>
</evidence>
<dbReference type="InterPro" id="IPR029151">
    <property type="entry name" value="Sensor-like_sf"/>
</dbReference>
<sequence length="533" mass="59044">MALSRFRNVVLLRSMFSTKFFRLDLGRLILILAVMSAFVTLANSFYASYRVQRQLLIDNTLEANRVYATKLASSTEIFLRNAQDQLHYSSVMAAKNFDDKAVLDAETARLKYQTGSFNSVAVIGADGIVRATSPESLNLSGHSLSSEGAKEALTLRRPLISKPYESAAKNLVINISTPIVMPDGHYLGYIGGTIYLRKQSILNELLGEHYYRDGSYITVLDSDGNILYHRDASRIGEVLEPNSLMQAVKTATNGSLVITNSDGESMLAGYAVVEPSGWQIITLRPEASTLKPLDGLMWKGLGHITPLALLTLLSVWLLSRMIARPLWLLAGSANDMDKPDIANSIKEIPSWYFESTQLKRALLIGINLLQKKIGKLKFEAQTDPMTGLYNRRGLATRLESLSQLGEDFAVIALDIDLFKSINDSYGHDVGDEVIKQLAIQIRDSSRDSDILCRSGGEEFLMLLPGTRPNVAIQVANRLRNKVETMEIPGIHPITISLGVAYWNGESMPEEALKRADEALYRAKENGRNRVEIA</sequence>
<reference evidence="11 12" key="1">
    <citation type="submission" date="2015-03" db="EMBL/GenBank/DDBJ databases">
        <authorList>
            <person name="Murphy D."/>
        </authorList>
    </citation>
    <scope>NUCLEOTIDE SEQUENCE [LARGE SCALE GENOMIC DNA]</scope>
    <source>
        <strain evidence="11 12">68/02</strain>
    </source>
</reference>
<protein>
    <recommendedName>
        <fullName evidence="4">diguanylate cyclase</fullName>
        <ecNumber evidence="4">2.7.7.65</ecNumber>
    </recommendedName>
</protein>
<keyword evidence="5" id="KW-1003">Cell membrane</keyword>
<comment type="cofactor">
    <cofactor evidence="1">
        <name>Mg(2+)</name>
        <dbReference type="ChEBI" id="CHEBI:18420"/>
    </cofactor>
</comment>
<dbReference type="CDD" id="cd01949">
    <property type="entry name" value="GGDEF"/>
    <property type="match status" value="1"/>
</dbReference>
<dbReference type="GO" id="GO:0005886">
    <property type="term" value="C:plasma membrane"/>
    <property type="evidence" value="ECO:0007669"/>
    <property type="project" value="UniProtKB-SubCell"/>
</dbReference>
<gene>
    <name evidence="11" type="primary">ydaM_1</name>
    <name evidence="11" type="ORF">ERS008555_00364</name>
</gene>
<dbReference type="PANTHER" id="PTHR45138:SF9">
    <property type="entry name" value="DIGUANYLATE CYCLASE DGCM-RELATED"/>
    <property type="match status" value="1"/>
</dbReference>
<keyword evidence="8" id="KW-0472">Membrane</keyword>
<evidence type="ECO:0000256" key="3">
    <source>
        <dbReference type="ARBA" id="ARBA00004665"/>
    </source>
</evidence>
<evidence type="ECO:0000313" key="12">
    <source>
        <dbReference type="Proteomes" id="UP000042054"/>
    </source>
</evidence>
<keyword evidence="6" id="KW-0812">Transmembrane</keyword>
<name>A0A0U1HNV9_YERRO</name>